<gene>
    <name evidence="1" type="ORF">M422DRAFT_272412</name>
</gene>
<organism evidence="1 2">
    <name type="scientific">Sphaerobolus stellatus (strain SS14)</name>
    <dbReference type="NCBI Taxonomy" id="990650"/>
    <lineage>
        <taxon>Eukaryota</taxon>
        <taxon>Fungi</taxon>
        <taxon>Dikarya</taxon>
        <taxon>Basidiomycota</taxon>
        <taxon>Agaricomycotina</taxon>
        <taxon>Agaricomycetes</taxon>
        <taxon>Phallomycetidae</taxon>
        <taxon>Geastrales</taxon>
        <taxon>Sphaerobolaceae</taxon>
        <taxon>Sphaerobolus</taxon>
    </lineage>
</organism>
<reference evidence="1 2" key="1">
    <citation type="submission" date="2014-06" db="EMBL/GenBank/DDBJ databases">
        <title>Evolutionary Origins and Diversification of the Mycorrhizal Mutualists.</title>
        <authorList>
            <consortium name="DOE Joint Genome Institute"/>
            <consortium name="Mycorrhizal Genomics Consortium"/>
            <person name="Kohler A."/>
            <person name="Kuo A."/>
            <person name="Nagy L.G."/>
            <person name="Floudas D."/>
            <person name="Copeland A."/>
            <person name="Barry K.W."/>
            <person name="Cichocki N."/>
            <person name="Veneault-Fourrey C."/>
            <person name="LaButti K."/>
            <person name="Lindquist E.A."/>
            <person name="Lipzen A."/>
            <person name="Lundell T."/>
            <person name="Morin E."/>
            <person name="Murat C."/>
            <person name="Riley R."/>
            <person name="Ohm R."/>
            <person name="Sun H."/>
            <person name="Tunlid A."/>
            <person name="Henrissat B."/>
            <person name="Grigoriev I.V."/>
            <person name="Hibbett D.S."/>
            <person name="Martin F."/>
        </authorList>
    </citation>
    <scope>NUCLEOTIDE SEQUENCE [LARGE SCALE GENOMIC DNA]</scope>
    <source>
        <strain evidence="1 2">SS14</strain>
    </source>
</reference>
<protein>
    <submittedName>
        <fullName evidence="1">Uncharacterized protein</fullName>
    </submittedName>
</protein>
<keyword evidence="2" id="KW-1185">Reference proteome</keyword>
<dbReference type="AlphaFoldDB" id="A0A0C9UM33"/>
<proteinExistence type="predicted"/>
<sequence length="75" mass="8316">MLLGSLKLVLLIAHHQNPNPMIPEGAYLAQLYEYERLPDFVDPTAPAEPILIDNETGMLSAPAHPEVFFNLQSSD</sequence>
<dbReference type="Proteomes" id="UP000054279">
    <property type="component" value="Unassembled WGS sequence"/>
</dbReference>
<evidence type="ECO:0000313" key="2">
    <source>
        <dbReference type="Proteomes" id="UP000054279"/>
    </source>
</evidence>
<name>A0A0C9UM33_SPHS4</name>
<accession>A0A0C9UM33</accession>
<evidence type="ECO:0000313" key="1">
    <source>
        <dbReference type="EMBL" id="KIJ26531.1"/>
    </source>
</evidence>
<dbReference type="OrthoDB" id="10254377at2759"/>
<dbReference type="HOGENOM" id="CLU_2672700_0_0_1"/>
<dbReference type="EMBL" id="KN837366">
    <property type="protein sequence ID" value="KIJ26531.1"/>
    <property type="molecule type" value="Genomic_DNA"/>
</dbReference>